<evidence type="ECO:0000256" key="2">
    <source>
        <dbReference type="ARBA" id="ARBA00007175"/>
    </source>
</evidence>
<dbReference type="Pfam" id="PF09805">
    <property type="entry name" value="Nop25"/>
    <property type="match status" value="1"/>
</dbReference>
<proteinExistence type="inferred from homology"/>
<dbReference type="AlphaFoldDB" id="A0A5B0NV52"/>
<keyword evidence="4" id="KW-0539">Nucleus</keyword>
<feature type="region of interest" description="Disordered" evidence="6">
    <location>
        <begin position="108"/>
        <end position="268"/>
    </location>
</feature>
<keyword evidence="8" id="KW-1185">Reference proteome</keyword>
<protein>
    <submittedName>
        <fullName evidence="7">Uncharacterized protein</fullName>
    </submittedName>
</protein>
<comment type="subcellular location">
    <subcellularLocation>
        <location evidence="1">Nucleus</location>
        <location evidence="1">Nucleolus</location>
    </subcellularLocation>
</comment>
<feature type="compositionally biased region" description="Polar residues" evidence="6">
    <location>
        <begin position="165"/>
        <end position="174"/>
    </location>
</feature>
<dbReference type="PANTHER" id="PTHR14577:SF0">
    <property type="entry name" value="NUCLEOLAR PROTEIN 12"/>
    <property type="match status" value="1"/>
</dbReference>
<feature type="compositionally biased region" description="Polar residues" evidence="6">
    <location>
        <begin position="23"/>
        <end position="33"/>
    </location>
</feature>
<sequence>MPHTNSKEWLKRNKLPDRKPSGTKKTNSGSGFKTTRRPQAVEYDEKDRYEYLTGFSARKKAGKLAAQERAAQRAREEKLEFRRQLKDARMSKIKEAIEQQTEWYGIDAFEGQDPVSNSQPKPTRTVEKFVEQSKDGTGSGSHTTTTTVTIEPLEVDHTVLMVNPSHHQPQSNYQPHPDRNFHNMQSSSSSATRKSRDAPDYKNPVQSTHQSRNTTVNNKKPKSSSSSSKNNKKKKIPYESKATRSIERVKKQAKRDSKSSQKNSSRKK</sequence>
<feature type="coiled-coil region" evidence="5">
    <location>
        <begin position="57"/>
        <end position="91"/>
    </location>
</feature>
<evidence type="ECO:0000313" key="8">
    <source>
        <dbReference type="Proteomes" id="UP000324748"/>
    </source>
</evidence>
<evidence type="ECO:0000256" key="3">
    <source>
        <dbReference type="ARBA" id="ARBA00023054"/>
    </source>
</evidence>
<dbReference type="GO" id="GO:0019843">
    <property type="term" value="F:rRNA binding"/>
    <property type="evidence" value="ECO:0007669"/>
    <property type="project" value="TreeGrafter"/>
</dbReference>
<evidence type="ECO:0000313" key="7">
    <source>
        <dbReference type="EMBL" id="KAA1092863.1"/>
    </source>
</evidence>
<evidence type="ECO:0000256" key="1">
    <source>
        <dbReference type="ARBA" id="ARBA00004604"/>
    </source>
</evidence>
<dbReference type="InterPro" id="IPR019186">
    <property type="entry name" value="Nucleolar_protein_12"/>
</dbReference>
<evidence type="ECO:0000256" key="4">
    <source>
        <dbReference type="ARBA" id="ARBA00023242"/>
    </source>
</evidence>
<organism evidence="7 8">
    <name type="scientific">Puccinia graminis f. sp. tritici</name>
    <dbReference type="NCBI Taxonomy" id="56615"/>
    <lineage>
        <taxon>Eukaryota</taxon>
        <taxon>Fungi</taxon>
        <taxon>Dikarya</taxon>
        <taxon>Basidiomycota</taxon>
        <taxon>Pucciniomycotina</taxon>
        <taxon>Pucciniomycetes</taxon>
        <taxon>Pucciniales</taxon>
        <taxon>Pucciniaceae</taxon>
        <taxon>Puccinia</taxon>
    </lineage>
</organism>
<feature type="region of interest" description="Disordered" evidence="6">
    <location>
        <begin position="1"/>
        <end position="41"/>
    </location>
</feature>
<dbReference type="PANTHER" id="PTHR14577">
    <property type="entry name" value="NUCLEOLAR PROTEIN 12"/>
    <property type="match status" value="1"/>
</dbReference>
<accession>A0A5B0NV52</accession>
<feature type="compositionally biased region" description="Basic and acidic residues" evidence="6">
    <location>
        <begin position="236"/>
        <end position="259"/>
    </location>
</feature>
<evidence type="ECO:0000256" key="6">
    <source>
        <dbReference type="SAM" id="MobiDB-lite"/>
    </source>
</evidence>
<evidence type="ECO:0000256" key="5">
    <source>
        <dbReference type="SAM" id="Coils"/>
    </source>
</evidence>
<dbReference type="GO" id="GO:0005730">
    <property type="term" value="C:nucleolus"/>
    <property type="evidence" value="ECO:0007669"/>
    <property type="project" value="UniProtKB-SubCell"/>
</dbReference>
<feature type="compositionally biased region" description="Low complexity" evidence="6">
    <location>
        <begin position="140"/>
        <end position="149"/>
    </location>
</feature>
<reference evidence="7 8" key="1">
    <citation type="submission" date="2019-05" db="EMBL/GenBank/DDBJ databases">
        <title>Emergence of the Ug99 lineage of the wheat stem rust pathogen through somatic hybridization.</title>
        <authorList>
            <person name="Li F."/>
            <person name="Upadhyaya N.M."/>
            <person name="Sperschneider J."/>
            <person name="Matny O."/>
            <person name="Nguyen-Phuc H."/>
            <person name="Mago R."/>
            <person name="Raley C."/>
            <person name="Miller M.E."/>
            <person name="Silverstein K.A.T."/>
            <person name="Henningsen E."/>
            <person name="Hirsch C.D."/>
            <person name="Visser B."/>
            <person name="Pretorius Z.A."/>
            <person name="Steffenson B.J."/>
            <person name="Schwessinger B."/>
            <person name="Dodds P.N."/>
            <person name="Figueroa M."/>
        </authorList>
    </citation>
    <scope>NUCLEOTIDE SEQUENCE [LARGE SCALE GENOMIC DNA]</scope>
    <source>
        <strain evidence="7">21-0</strain>
    </source>
</reference>
<comment type="caution">
    <text evidence="7">The sequence shown here is derived from an EMBL/GenBank/DDBJ whole genome shotgun (WGS) entry which is preliminary data.</text>
</comment>
<keyword evidence="3 5" id="KW-0175">Coiled coil</keyword>
<dbReference type="OrthoDB" id="2504376at2759"/>
<dbReference type="EMBL" id="VSWC01000080">
    <property type="protein sequence ID" value="KAA1092863.1"/>
    <property type="molecule type" value="Genomic_DNA"/>
</dbReference>
<gene>
    <name evidence="7" type="ORF">PGT21_016470</name>
</gene>
<name>A0A5B0NV52_PUCGR</name>
<dbReference type="Proteomes" id="UP000324748">
    <property type="component" value="Unassembled WGS sequence"/>
</dbReference>
<comment type="similarity">
    <text evidence="2">Belongs to the RRP17 family.</text>
</comment>
<feature type="compositionally biased region" description="Polar residues" evidence="6">
    <location>
        <begin position="204"/>
        <end position="216"/>
    </location>
</feature>
<feature type="compositionally biased region" description="Basic and acidic residues" evidence="6">
    <location>
        <begin position="124"/>
        <end position="134"/>
    </location>
</feature>
<feature type="compositionally biased region" description="Basic and acidic residues" evidence="6">
    <location>
        <begin position="1"/>
        <end position="20"/>
    </location>
</feature>